<organism evidence="2 3">
    <name type="scientific">Candidimonas nitroreducens</name>
    <dbReference type="NCBI Taxonomy" id="683354"/>
    <lineage>
        <taxon>Bacteria</taxon>
        <taxon>Pseudomonadati</taxon>
        <taxon>Pseudomonadota</taxon>
        <taxon>Betaproteobacteria</taxon>
        <taxon>Burkholderiales</taxon>
        <taxon>Alcaligenaceae</taxon>
        <taxon>Candidimonas</taxon>
    </lineage>
</organism>
<keyword evidence="2" id="KW-0560">Oxidoreductase</keyword>
<sequence>MAILIKHVSLKVGNLERARAFYEEVLGYKHIRTGNSTGLDGDYVVCHMTDGSVDLALEYFGESAEPEAAHSATPGIDHFGMEVEDIEAFLRKIEPWGGKVLIRHSAARVKFKVPGLPTMEIVQAGRWTKPIQAIDMSQA</sequence>
<dbReference type="SUPFAM" id="SSF54593">
    <property type="entry name" value="Glyoxalase/Bleomycin resistance protein/Dihydroxybiphenyl dioxygenase"/>
    <property type="match status" value="1"/>
</dbReference>
<evidence type="ECO:0000259" key="1">
    <source>
        <dbReference type="PROSITE" id="PS51819"/>
    </source>
</evidence>
<dbReference type="PROSITE" id="PS51819">
    <property type="entry name" value="VOC"/>
    <property type="match status" value="1"/>
</dbReference>
<keyword evidence="3" id="KW-1185">Reference proteome</keyword>
<evidence type="ECO:0000313" key="2">
    <source>
        <dbReference type="EMBL" id="OWT53563.1"/>
    </source>
</evidence>
<dbReference type="InterPro" id="IPR029068">
    <property type="entry name" value="Glyas_Bleomycin-R_OHBP_Dase"/>
</dbReference>
<dbReference type="OrthoDB" id="115162at2"/>
<dbReference type="GO" id="GO:0051213">
    <property type="term" value="F:dioxygenase activity"/>
    <property type="evidence" value="ECO:0007669"/>
    <property type="project" value="UniProtKB-KW"/>
</dbReference>
<feature type="domain" description="VOC" evidence="1">
    <location>
        <begin position="4"/>
        <end position="127"/>
    </location>
</feature>
<proteinExistence type="predicted"/>
<reference evidence="3" key="1">
    <citation type="submission" date="2017-06" db="EMBL/GenBank/DDBJ databases">
        <title>Herbaspirillum phytohormonus sp. nov., isolated from the root nodule of Robinia pseudoacacia in lead-zinc mine.</title>
        <authorList>
            <person name="Fan M."/>
            <person name="Lin Y."/>
        </authorList>
    </citation>
    <scope>NUCLEOTIDE SEQUENCE [LARGE SCALE GENOMIC DNA]</scope>
    <source>
        <strain evidence="3">SC-089</strain>
    </source>
</reference>
<accession>A0A225M022</accession>
<dbReference type="Gene3D" id="3.10.180.10">
    <property type="entry name" value="2,3-Dihydroxybiphenyl 1,2-Dioxygenase, domain 1"/>
    <property type="match status" value="1"/>
</dbReference>
<dbReference type="EMBL" id="NJIH01000020">
    <property type="protein sequence ID" value="OWT53563.1"/>
    <property type="molecule type" value="Genomic_DNA"/>
</dbReference>
<name>A0A225M022_9BURK</name>
<keyword evidence="2" id="KW-0223">Dioxygenase</keyword>
<dbReference type="CDD" id="cd06587">
    <property type="entry name" value="VOC"/>
    <property type="match status" value="1"/>
</dbReference>
<dbReference type="Proteomes" id="UP000214603">
    <property type="component" value="Unassembled WGS sequence"/>
</dbReference>
<dbReference type="Pfam" id="PF00903">
    <property type="entry name" value="Glyoxalase"/>
    <property type="match status" value="1"/>
</dbReference>
<evidence type="ECO:0000313" key="3">
    <source>
        <dbReference type="Proteomes" id="UP000214603"/>
    </source>
</evidence>
<protein>
    <submittedName>
        <fullName evidence="2">Extradiol dioxygenase</fullName>
    </submittedName>
</protein>
<dbReference type="AlphaFoldDB" id="A0A225M022"/>
<dbReference type="InterPro" id="IPR037523">
    <property type="entry name" value="VOC_core"/>
</dbReference>
<comment type="caution">
    <text evidence="2">The sequence shown here is derived from an EMBL/GenBank/DDBJ whole genome shotgun (WGS) entry which is preliminary data.</text>
</comment>
<dbReference type="InterPro" id="IPR004360">
    <property type="entry name" value="Glyas_Fos-R_dOase_dom"/>
</dbReference>
<gene>
    <name evidence="2" type="ORF">CEY11_24175</name>
</gene>
<dbReference type="RefSeq" id="WP_088605998.1">
    <property type="nucleotide sequence ID" value="NZ_NJIH01000020.1"/>
</dbReference>